<feature type="domain" description="Helix-turn-helix" evidence="1">
    <location>
        <begin position="68"/>
        <end position="124"/>
    </location>
</feature>
<sequence length="229" mass="26059">MDDVAGAASCSEEDLRQFLEFASSFHPNLEYTESVSPDKLPFLNICMKPQANRIATSIHYKATDSHSYLDFSSFHAYSCKPSIPYSQFLRLRKICSDDADFDIVAAKMETFFAARGYPNDLIRRGRERASTKSRAEILKSDAANNIAKDRVPFVTTFHPSNLVVEKIISRNFRILREDSRTSKMFNKPPLKAFSRAKNLKDLPVRKSLPRNLPHQSPGTFPCNRTVCRT</sequence>
<dbReference type="InterPro" id="IPR058912">
    <property type="entry name" value="HTH_animal"/>
</dbReference>
<organism evidence="2 3">
    <name type="scientific">Porites evermanni</name>
    <dbReference type="NCBI Taxonomy" id="104178"/>
    <lineage>
        <taxon>Eukaryota</taxon>
        <taxon>Metazoa</taxon>
        <taxon>Cnidaria</taxon>
        <taxon>Anthozoa</taxon>
        <taxon>Hexacorallia</taxon>
        <taxon>Scleractinia</taxon>
        <taxon>Fungiina</taxon>
        <taxon>Poritidae</taxon>
        <taxon>Porites</taxon>
    </lineage>
</organism>
<reference evidence="2 3" key="1">
    <citation type="submission" date="2022-05" db="EMBL/GenBank/DDBJ databases">
        <authorList>
            <consortium name="Genoscope - CEA"/>
            <person name="William W."/>
        </authorList>
    </citation>
    <scope>NUCLEOTIDE SEQUENCE [LARGE SCALE GENOMIC DNA]</scope>
</reference>
<dbReference type="Pfam" id="PF26215">
    <property type="entry name" value="HTH_animal"/>
    <property type="match status" value="1"/>
</dbReference>
<dbReference type="EMBL" id="CALNXI010000365">
    <property type="protein sequence ID" value="CAH3025660.1"/>
    <property type="molecule type" value="Genomic_DNA"/>
</dbReference>
<evidence type="ECO:0000259" key="1">
    <source>
        <dbReference type="Pfam" id="PF26215"/>
    </source>
</evidence>
<protein>
    <recommendedName>
        <fullName evidence="1">Helix-turn-helix domain-containing protein</fullName>
    </recommendedName>
</protein>
<gene>
    <name evidence="2" type="ORF">PEVE_00026818</name>
</gene>
<evidence type="ECO:0000313" key="2">
    <source>
        <dbReference type="EMBL" id="CAH3025660.1"/>
    </source>
</evidence>
<evidence type="ECO:0000313" key="3">
    <source>
        <dbReference type="Proteomes" id="UP001159427"/>
    </source>
</evidence>
<name>A0ABN8M7S7_9CNID</name>
<dbReference type="Proteomes" id="UP001159427">
    <property type="component" value="Unassembled WGS sequence"/>
</dbReference>
<accession>A0ABN8M7S7</accession>
<comment type="caution">
    <text evidence="2">The sequence shown here is derived from an EMBL/GenBank/DDBJ whole genome shotgun (WGS) entry which is preliminary data.</text>
</comment>
<dbReference type="PANTHER" id="PTHR21301">
    <property type="entry name" value="REVERSE TRANSCRIPTASE"/>
    <property type="match status" value="1"/>
</dbReference>
<proteinExistence type="predicted"/>
<dbReference type="PANTHER" id="PTHR21301:SF10">
    <property type="entry name" value="REVERSE TRANSCRIPTASE DOMAIN-CONTAINING PROTEIN"/>
    <property type="match status" value="1"/>
</dbReference>
<keyword evidence="3" id="KW-1185">Reference proteome</keyword>